<dbReference type="KEGG" id="mng:MNEG_15543"/>
<organism evidence="3 4">
    <name type="scientific">Monoraphidium neglectum</name>
    <dbReference type="NCBI Taxonomy" id="145388"/>
    <lineage>
        <taxon>Eukaryota</taxon>
        <taxon>Viridiplantae</taxon>
        <taxon>Chlorophyta</taxon>
        <taxon>core chlorophytes</taxon>
        <taxon>Chlorophyceae</taxon>
        <taxon>CS clade</taxon>
        <taxon>Sphaeropleales</taxon>
        <taxon>Selenastraceae</taxon>
        <taxon>Monoraphidium</taxon>
    </lineage>
</organism>
<feature type="signal peptide" evidence="2">
    <location>
        <begin position="1"/>
        <end position="19"/>
    </location>
</feature>
<evidence type="ECO:0000313" key="4">
    <source>
        <dbReference type="Proteomes" id="UP000054498"/>
    </source>
</evidence>
<dbReference type="GeneID" id="25733215"/>
<keyword evidence="2" id="KW-0732">Signal</keyword>
<evidence type="ECO:0008006" key="5">
    <source>
        <dbReference type="Google" id="ProtNLM"/>
    </source>
</evidence>
<evidence type="ECO:0000313" key="3">
    <source>
        <dbReference type="EMBL" id="KIY92420.1"/>
    </source>
</evidence>
<evidence type="ECO:0000256" key="1">
    <source>
        <dbReference type="SAM" id="MobiDB-lite"/>
    </source>
</evidence>
<sequence>MKVIVTLLALCVYANVCGAARPLRDVPARRSALRGLSQYFVDDQRLTGTNIFANQHFSRMRLPSARDLISNNAQIEASTPDGDKSYLIDSQATQVIKRQDYDATKDLLNQQVESATRNAPDKGDASYPNTVAGSTTSITTTAVARSR</sequence>
<dbReference type="EMBL" id="KK105639">
    <property type="protein sequence ID" value="KIY92420.1"/>
    <property type="molecule type" value="Genomic_DNA"/>
</dbReference>
<gene>
    <name evidence="3" type="ORF">MNEG_15543</name>
</gene>
<feature type="region of interest" description="Disordered" evidence="1">
    <location>
        <begin position="114"/>
        <end position="133"/>
    </location>
</feature>
<feature type="chain" id="PRO_5002258643" description="Flagellar associated protein" evidence="2">
    <location>
        <begin position="20"/>
        <end position="147"/>
    </location>
</feature>
<dbReference type="RefSeq" id="XP_013891440.1">
    <property type="nucleotide sequence ID" value="XM_014035986.1"/>
</dbReference>
<dbReference type="Proteomes" id="UP000054498">
    <property type="component" value="Unassembled WGS sequence"/>
</dbReference>
<name>A0A0D2MAP7_9CHLO</name>
<accession>A0A0D2MAP7</accession>
<dbReference type="AlphaFoldDB" id="A0A0D2MAP7"/>
<keyword evidence="4" id="KW-1185">Reference proteome</keyword>
<evidence type="ECO:0000256" key="2">
    <source>
        <dbReference type="SAM" id="SignalP"/>
    </source>
</evidence>
<proteinExistence type="predicted"/>
<reference evidence="3 4" key="1">
    <citation type="journal article" date="2013" name="BMC Genomics">
        <title>Reconstruction of the lipid metabolism for the microalga Monoraphidium neglectum from its genome sequence reveals characteristics suitable for biofuel production.</title>
        <authorList>
            <person name="Bogen C."/>
            <person name="Al-Dilaimi A."/>
            <person name="Albersmeier A."/>
            <person name="Wichmann J."/>
            <person name="Grundmann M."/>
            <person name="Rupp O."/>
            <person name="Lauersen K.J."/>
            <person name="Blifernez-Klassen O."/>
            <person name="Kalinowski J."/>
            <person name="Goesmann A."/>
            <person name="Mussgnug J.H."/>
            <person name="Kruse O."/>
        </authorList>
    </citation>
    <scope>NUCLEOTIDE SEQUENCE [LARGE SCALE GENOMIC DNA]</scope>
    <source>
        <strain evidence="3 4">SAG 48.87</strain>
    </source>
</reference>
<protein>
    <recommendedName>
        <fullName evidence="5">Flagellar associated protein</fullName>
    </recommendedName>
</protein>